<evidence type="ECO:0000313" key="2">
    <source>
        <dbReference type="Proteomes" id="UP000252586"/>
    </source>
</evidence>
<sequence length="141" mass="15575">MTAPLPTRDQLLRACRGEDTATHPLAPHARELADLHKSRLTAEREAVPDIDAHRTRLVRDIDRWTATHLPSAPGGAYLHTEGLGAIVDRLAQLTALAYNALATVDGWDLWNAWERLAELSLAYEDLAGELTAGRRRLPTPD</sequence>
<dbReference type="STRING" id="1210090.GCA_001613185_04938"/>
<reference evidence="1 2" key="1">
    <citation type="submission" date="2018-06" db="EMBL/GenBank/DDBJ databases">
        <title>Genomic Encyclopedia of Type Strains, Phase IV (KMG-IV): sequencing the most valuable type-strain genomes for metagenomic binning, comparative biology and taxonomic classification.</title>
        <authorList>
            <person name="Goeker M."/>
        </authorList>
    </citation>
    <scope>NUCLEOTIDE SEQUENCE [LARGE SCALE GENOMIC DNA]</scope>
    <source>
        <strain evidence="1 2">DSM 44599</strain>
    </source>
</reference>
<evidence type="ECO:0000313" key="1">
    <source>
        <dbReference type="EMBL" id="RBO88408.1"/>
    </source>
</evidence>
<proteinExistence type="predicted"/>
<accession>A0A366DGM5</accession>
<dbReference type="Proteomes" id="UP000252586">
    <property type="component" value="Unassembled WGS sequence"/>
</dbReference>
<comment type="caution">
    <text evidence="1">The sequence shown here is derived from an EMBL/GenBank/DDBJ whole genome shotgun (WGS) entry which is preliminary data.</text>
</comment>
<dbReference type="EMBL" id="QNRE01000009">
    <property type="protein sequence ID" value="RBO88408.1"/>
    <property type="molecule type" value="Genomic_DNA"/>
</dbReference>
<dbReference type="OrthoDB" id="3352146at2"/>
<organism evidence="1 2">
    <name type="scientific">Nocardia puris</name>
    <dbReference type="NCBI Taxonomy" id="208602"/>
    <lineage>
        <taxon>Bacteria</taxon>
        <taxon>Bacillati</taxon>
        <taxon>Actinomycetota</taxon>
        <taxon>Actinomycetes</taxon>
        <taxon>Mycobacteriales</taxon>
        <taxon>Nocardiaceae</taxon>
        <taxon>Nocardia</taxon>
    </lineage>
</organism>
<dbReference type="InterPro" id="IPR025350">
    <property type="entry name" value="DUF4254"/>
</dbReference>
<dbReference type="RefSeq" id="WP_067511604.1">
    <property type="nucleotide sequence ID" value="NZ_CP107943.1"/>
</dbReference>
<keyword evidence="2" id="KW-1185">Reference proteome</keyword>
<dbReference type="Pfam" id="PF14063">
    <property type="entry name" value="DUF4254"/>
    <property type="match status" value="1"/>
</dbReference>
<protein>
    <submittedName>
        <fullName evidence="1">Uncharacterized protein DUF4254</fullName>
    </submittedName>
</protein>
<dbReference type="AlphaFoldDB" id="A0A366DGM5"/>
<gene>
    <name evidence="1" type="ORF">DFR74_109176</name>
</gene>
<name>A0A366DGM5_9NOCA</name>